<keyword evidence="1" id="KW-0812">Transmembrane</keyword>
<sequence length="132" mass="14212">MPFSFLLQELHQKAAEKIKAAKAHRRIIAVVIVAALVTIAFFTVKTNLARSSEVGNSAPASNIMQSAGNAAQPNGGNQTETAMQAKTLKRIENVASILGIAVLTSGGMIIYYQKKKKRVAPLPVLRSEEETH</sequence>
<keyword evidence="1" id="KW-0472">Membrane</keyword>
<keyword evidence="3" id="KW-1185">Reference proteome</keyword>
<evidence type="ECO:0000313" key="2">
    <source>
        <dbReference type="EMBL" id="ADU27460.1"/>
    </source>
</evidence>
<protein>
    <submittedName>
        <fullName evidence="2">Uncharacterized protein</fullName>
    </submittedName>
</protein>
<feature type="transmembrane region" description="Helical" evidence="1">
    <location>
        <begin position="94"/>
        <end position="112"/>
    </location>
</feature>
<evidence type="ECO:0000256" key="1">
    <source>
        <dbReference type="SAM" id="Phobius"/>
    </source>
</evidence>
<reference evidence="2 3" key="1">
    <citation type="submission" date="2010-12" db="EMBL/GenBank/DDBJ databases">
        <title>Complete sequence of Ethanoligenens harbinense YUAN-3.</title>
        <authorList>
            <person name="Lucas S."/>
            <person name="Copeland A."/>
            <person name="Lapidus A."/>
            <person name="Cheng J.-F."/>
            <person name="Bruce D."/>
            <person name="Goodwin L."/>
            <person name="Pitluck S."/>
            <person name="Chertkov O."/>
            <person name="Misra M."/>
            <person name="Detter J.C."/>
            <person name="Han C."/>
            <person name="Tapia R."/>
            <person name="Land M."/>
            <person name="Hauser L."/>
            <person name="Jeffries C."/>
            <person name="Kyrpides N."/>
            <person name="Ivanova N."/>
            <person name="Mikhailova N."/>
            <person name="Wang A."/>
            <person name="Mouttaki H."/>
            <person name="He Z."/>
            <person name="Zhou J."/>
            <person name="Hemme C.L."/>
            <person name="Woyke T."/>
        </authorList>
    </citation>
    <scope>NUCLEOTIDE SEQUENCE [LARGE SCALE GENOMIC DNA]</scope>
    <source>
        <strain evidence="3">DSM 18485 / JCM 12961 / CGMCC 1.5033 / YUAN-3</strain>
    </source>
</reference>
<name>E6U2R8_ETHHY</name>
<feature type="transmembrane region" description="Helical" evidence="1">
    <location>
        <begin position="27"/>
        <end position="44"/>
    </location>
</feature>
<dbReference type="AlphaFoldDB" id="E6U2R8"/>
<keyword evidence="1" id="KW-1133">Transmembrane helix</keyword>
<gene>
    <name evidence="2" type="ordered locus">Ethha_1941</name>
</gene>
<proteinExistence type="predicted"/>
<dbReference type="RefSeq" id="WP_013485811.1">
    <property type="nucleotide sequence ID" value="NC_014828.1"/>
</dbReference>
<organism evidence="2 3">
    <name type="scientific">Ethanoligenens harbinense (strain DSM 18485 / JCM 12961 / CGMCC 1.5033 / YUAN-3)</name>
    <dbReference type="NCBI Taxonomy" id="663278"/>
    <lineage>
        <taxon>Bacteria</taxon>
        <taxon>Bacillati</taxon>
        <taxon>Bacillota</taxon>
        <taxon>Clostridia</taxon>
        <taxon>Eubacteriales</taxon>
        <taxon>Oscillospiraceae</taxon>
        <taxon>Ethanoligenens</taxon>
    </lineage>
</organism>
<dbReference type="STRING" id="663278.Ethha_1941"/>
<dbReference type="Proteomes" id="UP000001551">
    <property type="component" value="Chromosome"/>
</dbReference>
<evidence type="ECO:0000313" key="3">
    <source>
        <dbReference type="Proteomes" id="UP000001551"/>
    </source>
</evidence>
<accession>E6U2R8</accession>
<dbReference type="KEGG" id="eha:Ethha_1941"/>
<dbReference type="EMBL" id="CP002400">
    <property type="protein sequence ID" value="ADU27460.1"/>
    <property type="molecule type" value="Genomic_DNA"/>
</dbReference>
<dbReference type="HOGENOM" id="CLU_1913893_0_0_9"/>